<proteinExistence type="predicted"/>
<evidence type="ECO:0000313" key="1">
    <source>
        <dbReference type="EMBL" id="RYR53061.1"/>
    </source>
</evidence>
<protein>
    <recommendedName>
        <fullName evidence="4">FAR1 domain-containing protein</fullName>
    </recommendedName>
</protein>
<comment type="caution">
    <text evidence="2">The sequence shown here is derived from an EMBL/GenBank/DDBJ whole genome shotgun (WGS) entry which is preliminary data.</text>
</comment>
<dbReference type="AlphaFoldDB" id="A0A445CQ46"/>
<accession>A0A445CQ46</accession>
<sequence length="185" mass="20940">MDFSFQFSGENEESVPISSEEYYGISFLGGDDDEDDVWNESLTGELGDEIDGNGHSWDLVTCDGGVTGFPSVEDFQGSRHEKHYDHPEKVRTDCKAKLKIYYDAQGHLWNVRRIDHNHNYPLALTMFSHLLPSHQKMGHIGKAQVDSLKKLGIATSRIMAHMASQSGGYRMIRFIKKDICNYVHG</sequence>
<organism evidence="2 3">
    <name type="scientific">Arachis hypogaea</name>
    <name type="common">Peanut</name>
    <dbReference type="NCBI Taxonomy" id="3818"/>
    <lineage>
        <taxon>Eukaryota</taxon>
        <taxon>Viridiplantae</taxon>
        <taxon>Streptophyta</taxon>
        <taxon>Embryophyta</taxon>
        <taxon>Tracheophyta</taxon>
        <taxon>Spermatophyta</taxon>
        <taxon>Magnoliopsida</taxon>
        <taxon>eudicotyledons</taxon>
        <taxon>Gunneridae</taxon>
        <taxon>Pentapetalae</taxon>
        <taxon>rosids</taxon>
        <taxon>fabids</taxon>
        <taxon>Fabales</taxon>
        <taxon>Fabaceae</taxon>
        <taxon>Papilionoideae</taxon>
        <taxon>50 kb inversion clade</taxon>
        <taxon>dalbergioids sensu lato</taxon>
        <taxon>Dalbergieae</taxon>
        <taxon>Pterocarpus clade</taxon>
        <taxon>Arachis</taxon>
    </lineage>
</organism>
<name>A0A445CQ46_ARAHY</name>
<evidence type="ECO:0000313" key="3">
    <source>
        <dbReference type="Proteomes" id="UP000289738"/>
    </source>
</evidence>
<reference evidence="2 3" key="1">
    <citation type="submission" date="2019-01" db="EMBL/GenBank/DDBJ databases">
        <title>Sequencing of cultivated peanut Arachis hypogaea provides insights into genome evolution and oil improvement.</title>
        <authorList>
            <person name="Chen X."/>
        </authorList>
    </citation>
    <scope>NUCLEOTIDE SEQUENCE [LARGE SCALE GENOMIC DNA]</scope>
    <source>
        <strain evidence="3">cv. Fuhuasheng</strain>
        <strain evidence="2">GDAAS-fuhuasheng2018</strain>
        <tissue evidence="2">Leaves</tissue>
    </source>
</reference>
<dbReference type="EMBL" id="SDMP01000006">
    <property type="protein sequence ID" value="RYR53061.1"/>
    <property type="molecule type" value="Genomic_DNA"/>
</dbReference>
<evidence type="ECO:0008006" key="4">
    <source>
        <dbReference type="Google" id="ProtNLM"/>
    </source>
</evidence>
<dbReference type="Proteomes" id="UP000289738">
    <property type="component" value="Chromosome A06"/>
</dbReference>
<keyword evidence="3" id="KW-1185">Reference proteome</keyword>
<gene>
    <name evidence="1" type="ORF">Ahy_A06g027940</name>
    <name evidence="2" type="ORF">Ahy_A06g027941</name>
</gene>
<dbReference type="EMBL" id="SDMP01000006">
    <property type="protein sequence ID" value="RYR53062.1"/>
    <property type="molecule type" value="Genomic_DNA"/>
</dbReference>
<dbReference type="PANTHER" id="PTHR47718:SF15">
    <property type="entry name" value="PROTEIN FAR1-RELATED SEQUENCE 5-LIKE"/>
    <property type="match status" value="1"/>
</dbReference>
<dbReference type="PANTHER" id="PTHR47718">
    <property type="entry name" value="OS01G0519700 PROTEIN"/>
    <property type="match status" value="1"/>
</dbReference>
<evidence type="ECO:0000313" key="2">
    <source>
        <dbReference type="EMBL" id="RYR53062.1"/>
    </source>
</evidence>